<accession>A0A6J4UDB6</accession>
<evidence type="ECO:0000313" key="2">
    <source>
        <dbReference type="EMBL" id="CAA9547098.1"/>
    </source>
</evidence>
<dbReference type="AlphaFoldDB" id="A0A6J4UDB6"/>
<proteinExistence type="predicted"/>
<dbReference type="InterPro" id="IPR006969">
    <property type="entry name" value="Stig-like"/>
</dbReference>
<sequence length="202" mass="21425">MDDRRFDDLTRDLATNPASRRGMLRLLAGGTLAGLFAAQRTEEAAAACGKVGDKCRRRRDCCSGAICGEDKKCACPVTSTDCNGRCISDFMSNPRHCGNCNRRCAEGVSCTDGRCLALTCPKGSVVPPCGQQPPTMCHATEFCFFVRRAEGGRACSANFLCADPSCSTDADCEGETFCAEIEGCCNEATIRRCVKPCGGATA</sequence>
<dbReference type="PROSITE" id="PS51318">
    <property type="entry name" value="TAT"/>
    <property type="match status" value="1"/>
</dbReference>
<name>A0A6J4UDB6_9BACT</name>
<reference evidence="2" key="1">
    <citation type="submission" date="2020-02" db="EMBL/GenBank/DDBJ databases">
        <authorList>
            <person name="Meier V. D."/>
        </authorList>
    </citation>
    <scope>NUCLEOTIDE SEQUENCE</scope>
    <source>
        <strain evidence="2">AVDCRST_MAG59</strain>
    </source>
</reference>
<dbReference type="Pfam" id="PF04885">
    <property type="entry name" value="Stig1"/>
    <property type="match status" value="1"/>
</dbReference>
<keyword evidence="1" id="KW-0732">Signal</keyword>
<protein>
    <submittedName>
        <fullName evidence="2">Uncharacterized protein</fullName>
    </submittedName>
</protein>
<evidence type="ECO:0000256" key="1">
    <source>
        <dbReference type="ARBA" id="ARBA00022729"/>
    </source>
</evidence>
<dbReference type="InterPro" id="IPR006311">
    <property type="entry name" value="TAT_signal"/>
</dbReference>
<gene>
    <name evidence="2" type="ORF">AVDCRST_MAG59-1404</name>
</gene>
<dbReference type="EMBL" id="CADCWF010000087">
    <property type="protein sequence ID" value="CAA9547098.1"/>
    <property type="molecule type" value="Genomic_DNA"/>
</dbReference>
<organism evidence="2">
    <name type="scientific">uncultured Thermomicrobiales bacterium</name>
    <dbReference type="NCBI Taxonomy" id="1645740"/>
    <lineage>
        <taxon>Bacteria</taxon>
        <taxon>Pseudomonadati</taxon>
        <taxon>Thermomicrobiota</taxon>
        <taxon>Thermomicrobia</taxon>
        <taxon>Thermomicrobiales</taxon>
        <taxon>environmental samples</taxon>
    </lineage>
</organism>